<organism evidence="2">
    <name type="scientific">Oryza punctata</name>
    <name type="common">Red rice</name>
    <dbReference type="NCBI Taxonomy" id="4537"/>
    <lineage>
        <taxon>Eukaryota</taxon>
        <taxon>Viridiplantae</taxon>
        <taxon>Streptophyta</taxon>
        <taxon>Embryophyta</taxon>
        <taxon>Tracheophyta</taxon>
        <taxon>Spermatophyta</taxon>
        <taxon>Magnoliopsida</taxon>
        <taxon>Liliopsida</taxon>
        <taxon>Poales</taxon>
        <taxon>Poaceae</taxon>
        <taxon>BOP clade</taxon>
        <taxon>Oryzoideae</taxon>
        <taxon>Oryzeae</taxon>
        <taxon>Oryzinae</taxon>
        <taxon>Oryza</taxon>
    </lineage>
</organism>
<dbReference type="AlphaFoldDB" id="A0A0E0LHC1"/>
<feature type="region of interest" description="Disordered" evidence="1">
    <location>
        <begin position="132"/>
        <end position="158"/>
    </location>
</feature>
<reference evidence="2" key="2">
    <citation type="submission" date="2018-05" db="EMBL/GenBank/DDBJ databases">
        <title>OpunRS2 (Oryza punctata Reference Sequence Version 2).</title>
        <authorList>
            <person name="Zhang J."/>
            <person name="Kudrna D."/>
            <person name="Lee S."/>
            <person name="Talag J."/>
            <person name="Welchert J."/>
            <person name="Wing R.A."/>
        </authorList>
    </citation>
    <scope>NUCLEOTIDE SEQUENCE [LARGE SCALE GENOMIC DNA]</scope>
</reference>
<protein>
    <submittedName>
        <fullName evidence="2">Uncharacterized protein</fullName>
    </submittedName>
</protein>
<accession>A0A0E0LHC1</accession>
<dbReference type="Gramene" id="OPUNC07G03570.1">
    <property type="protein sequence ID" value="OPUNC07G03570.1"/>
    <property type="gene ID" value="OPUNC07G03570"/>
</dbReference>
<dbReference type="EnsemblPlants" id="OPUNC07G03570.1">
    <property type="protein sequence ID" value="OPUNC07G03570.1"/>
    <property type="gene ID" value="OPUNC07G03570"/>
</dbReference>
<evidence type="ECO:0000256" key="1">
    <source>
        <dbReference type="SAM" id="MobiDB-lite"/>
    </source>
</evidence>
<evidence type="ECO:0000313" key="2">
    <source>
        <dbReference type="EnsemblPlants" id="OPUNC07G03570.1"/>
    </source>
</evidence>
<name>A0A0E0LHC1_ORYPU</name>
<reference evidence="2" key="1">
    <citation type="submission" date="2015-04" db="UniProtKB">
        <authorList>
            <consortium name="EnsemblPlants"/>
        </authorList>
    </citation>
    <scope>IDENTIFICATION</scope>
</reference>
<proteinExistence type="predicted"/>
<keyword evidence="3" id="KW-1185">Reference proteome</keyword>
<feature type="compositionally biased region" description="Basic and acidic residues" evidence="1">
    <location>
        <begin position="144"/>
        <end position="158"/>
    </location>
</feature>
<dbReference type="Proteomes" id="UP000026962">
    <property type="component" value="Chromosome 7"/>
</dbReference>
<dbReference type="HOGENOM" id="CLU_107351_0_0_1"/>
<evidence type="ECO:0000313" key="3">
    <source>
        <dbReference type="Proteomes" id="UP000026962"/>
    </source>
</evidence>
<sequence>MEIVLIKTLADAEKGVAKMGKDKAKGDLVFVMESTTSLVDAAAIKAKLLNNLDGYKFQNPSMALRKEKAEKAVRNRINSMKDQFMVDVFAQVCVLDAKIEKLAEKAAGPVRHVERTPEERVGDLLFTLHLDDGPVPNPSSPVPLKKDEVHITSEEEVE</sequence>
<dbReference type="OMA" id="FVMESST"/>